<evidence type="ECO:0000313" key="3">
    <source>
        <dbReference type="Proteomes" id="UP000230292"/>
    </source>
</evidence>
<evidence type="ECO:0008006" key="4">
    <source>
        <dbReference type="Google" id="ProtNLM"/>
    </source>
</evidence>
<dbReference type="Proteomes" id="UP000230292">
    <property type="component" value="Unassembled WGS sequence"/>
</dbReference>
<accession>A0A2M7H3T4</accession>
<comment type="caution">
    <text evidence="2">The sequence shown here is derived from an EMBL/GenBank/DDBJ whole genome shotgun (WGS) entry which is preliminary data.</text>
</comment>
<dbReference type="EMBL" id="PFGC01000037">
    <property type="protein sequence ID" value="PIW36886.1"/>
    <property type="molecule type" value="Genomic_DNA"/>
</dbReference>
<dbReference type="AlphaFoldDB" id="A0A2M7H3T4"/>
<dbReference type="PANTHER" id="PTHR33449:SF1">
    <property type="entry name" value="NUCLEOID-ASSOCIATED PROTEIN YBAB"/>
    <property type="match status" value="1"/>
</dbReference>
<reference evidence="2 3" key="1">
    <citation type="submission" date="2017-09" db="EMBL/GenBank/DDBJ databases">
        <title>Depth-based differentiation of microbial function through sediment-hosted aquifers and enrichment of novel symbionts in the deep terrestrial subsurface.</title>
        <authorList>
            <person name="Probst A.J."/>
            <person name="Ladd B."/>
            <person name="Jarett J.K."/>
            <person name="Geller-Mcgrath D.E."/>
            <person name="Sieber C.M."/>
            <person name="Emerson J.B."/>
            <person name="Anantharaman K."/>
            <person name="Thomas B.C."/>
            <person name="Malmstrom R."/>
            <person name="Stieglmeier M."/>
            <person name="Klingl A."/>
            <person name="Woyke T."/>
            <person name="Ryan C.M."/>
            <person name="Banfield J.F."/>
        </authorList>
    </citation>
    <scope>NUCLEOTIDE SEQUENCE [LARGE SCALE GENOMIC DNA]</scope>
    <source>
        <strain evidence="2">CG15_BIG_FIL_POST_REV_8_21_14_020_45_12</strain>
    </source>
</reference>
<dbReference type="Gene3D" id="3.30.1310.10">
    <property type="entry name" value="Nucleoid-associated protein YbaB-like domain"/>
    <property type="match status" value="1"/>
</dbReference>
<name>A0A2M7H3T4_9BACT</name>
<dbReference type="SUPFAM" id="SSF82607">
    <property type="entry name" value="YbaB-like"/>
    <property type="match status" value="1"/>
</dbReference>
<dbReference type="InterPro" id="IPR004401">
    <property type="entry name" value="YbaB/EbfC"/>
</dbReference>
<sequence length="101" mass="11077">MFQKLKQYKDLRDTAKTAQGVLEKETVHADAVGGLIGVVMDGNQKILSIDIDASLFSPENKTKVEAGVKEAIENAMKKLQRVMLQKIKSGELQMPDMSSLG</sequence>
<dbReference type="PANTHER" id="PTHR33449">
    <property type="entry name" value="NUCLEOID-ASSOCIATED PROTEIN YBAB"/>
    <property type="match status" value="1"/>
</dbReference>
<evidence type="ECO:0000313" key="2">
    <source>
        <dbReference type="EMBL" id="PIW36886.1"/>
    </source>
</evidence>
<dbReference type="GO" id="GO:0003677">
    <property type="term" value="F:DNA binding"/>
    <property type="evidence" value="ECO:0007669"/>
    <property type="project" value="UniProtKB-KW"/>
</dbReference>
<dbReference type="GO" id="GO:0005829">
    <property type="term" value="C:cytosol"/>
    <property type="evidence" value="ECO:0007669"/>
    <property type="project" value="TreeGrafter"/>
</dbReference>
<dbReference type="PIRSF" id="PIRSF004555">
    <property type="entry name" value="UCP004555"/>
    <property type="match status" value="1"/>
</dbReference>
<dbReference type="InterPro" id="IPR036894">
    <property type="entry name" value="YbaB-like_sf"/>
</dbReference>
<evidence type="ECO:0000256" key="1">
    <source>
        <dbReference type="ARBA" id="ARBA00023125"/>
    </source>
</evidence>
<protein>
    <recommendedName>
        <fullName evidence="4">Nucleoid-associated protein, YbaB/EbfC family</fullName>
    </recommendedName>
</protein>
<proteinExistence type="predicted"/>
<organism evidence="2 3">
    <name type="scientific">Candidatus Kerfeldbacteria bacterium CG15_BIG_FIL_POST_REV_8_21_14_020_45_12</name>
    <dbReference type="NCBI Taxonomy" id="2014247"/>
    <lineage>
        <taxon>Bacteria</taxon>
        <taxon>Candidatus Kerfeldiibacteriota</taxon>
    </lineage>
</organism>
<dbReference type="Pfam" id="PF02575">
    <property type="entry name" value="YbaB_DNA_bd"/>
    <property type="match status" value="1"/>
</dbReference>
<gene>
    <name evidence="2" type="ORF">COW24_02920</name>
</gene>
<keyword evidence="1" id="KW-0238">DNA-binding</keyword>